<keyword evidence="7" id="KW-1185">Reference proteome</keyword>
<keyword evidence="2" id="KW-0378">Hydrolase</keyword>
<dbReference type="EMBL" id="AWEZ01000045">
    <property type="protein sequence ID" value="ERL08375.1"/>
    <property type="molecule type" value="Genomic_DNA"/>
</dbReference>
<feature type="transmembrane region" description="Helical" evidence="4">
    <location>
        <begin position="128"/>
        <end position="149"/>
    </location>
</feature>
<dbReference type="PANTHER" id="PTHR10587">
    <property type="entry name" value="GLYCOSYL TRANSFERASE-RELATED"/>
    <property type="match status" value="1"/>
</dbReference>
<evidence type="ECO:0000259" key="5">
    <source>
        <dbReference type="PROSITE" id="PS51677"/>
    </source>
</evidence>
<dbReference type="CDD" id="cd10917">
    <property type="entry name" value="CE4_NodB_like_6s_7s"/>
    <property type="match status" value="1"/>
</dbReference>
<evidence type="ECO:0000256" key="4">
    <source>
        <dbReference type="SAM" id="Phobius"/>
    </source>
</evidence>
<dbReference type="Pfam" id="PF01522">
    <property type="entry name" value="Polysacc_deac_1"/>
    <property type="match status" value="1"/>
</dbReference>
<dbReference type="eggNOG" id="COG0726">
    <property type="taxonomic scope" value="Bacteria"/>
</dbReference>
<dbReference type="InterPro" id="IPR002509">
    <property type="entry name" value="NODB_dom"/>
</dbReference>
<keyword evidence="4" id="KW-1133">Transmembrane helix</keyword>
<dbReference type="RefSeq" id="WP_021726244.1">
    <property type="nucleotide sequence ID" value="NZ_AWEZ01000045.1"/>
</dbReference>
<dbReference type="PANTHER" id="PTHR10587:SF133">
    <property type="entry name" value="CHITIN DEACETYLASE 1-RELATED"/>
    <property type="match status" value="1"/>
</dbReference>
<dbReference type="PATRIC" id="fig|1125712.3.peg.1217"/>
<keyword evidence="1" id="KW-0479">Metal-binding</keyword>
<evidence type="ECO:0000313" key="6">
    <source>
        <dbReference type="EMBL" id="ERL08375.1"/>
    </source>
</evidence>
<dbReference type="AlphaFoldDB" id="U2TPL0"/>
<dbReference type="GO" id="GO:0005975">
    <property type="term" value="P:carbohydrate metabolic process"/>
    <property type="evidence" value="ECO:0007669"/>
    <property type="project" value="InterPro"/>
</dbReference>
<dbReference type="Proteomes" id="UP000016638">
    <property type="component" value="Unassembled WGS sequence"/>
</dbReference>
<proteinExistence type="predicted"/>
<feature type="domain" description="NodB homology" evidence="5">
    <location>
        <begin position="307"/>
        <end position="486"/>
    </location>
</feature>
<comment type="caution">
    <text evidence="6">The sequence shown here is derived from an EMBL/GenBank/DDBJ whole genome shotgun (WGS) entry which is preliminary data.</text>
</comment>
<feature type="compositionally biased region" description="Basic and acidic residues" evidence="3">
    <location>
        <begin position="85"/>
        <end position="94"/>
    </location>
</feature>
<feature type="region of interest" description="Disordered" evidence="3">
    <location>
        <begin position="502"/>
        <end position="523"/>
    </location>
</feature>
<dbReference type="OrthoDB" id="9763050at2"/>
<feature type="region of interest" description="Disordered" evidence="3">
    <location>
        <begin position="1"/>
        <end position="121"/>
    </location>
</feature>
<dbReference type="GO" id="GO:0016020">
    <property type="term" value="C:membrane"/>
    <property type="evidence" value="ECO:0007669"/>
    <property type="project" value="TreeGrafter"/>
</dbReference>
<name>U2TPL0_9ACTN</name>
<accession>U2TPL0</accession>
<gene>
    <name evidence="6" type="ORF">HMPREF1316_0084</name>
</gene>
<dbReference type="PROSITE" id="PS51677">
    <property type="entry name" value="NODB"/>
    <property type="match status" value="1"/>
</dbReference>
<keyword evidence="4" id="KW-0812">Transmembrane</keyword>
<dbReference type="GO" id="GO:0046872">
    <property type="term" value="F:metal ion binding"/>
    <property type="evidence" value="ECO:0007669"/>
    <property type="project" value="UniProtKB-KW"/>
</dbReference>
<protein>
    <submittedName>
        <fullName evidence="6">Polysaccharide deacetylase</fullName>
    </submittedName>
</protein>
<dbReference type="InterPro" id="IPR011330">
    <property type="entry name" value="Glyco_hydro/deAcase_b/a-brl"/>
</dbReference>
<feature type="compositionally biased region" description="Acidic residues" evidence="3">
    <location>
        <begin position="36"/>
        <end position="60"/>
    </location>
</feature>
<dbReference type="GO" id="GO:0016810">
    <property type="term" value="F:hydrolase activity, acting on carbon-nitrogen (but not peptide) bonds"/>
    <property type="evidence" value="ECO:0007669"/>
    <property type="project" value="InterPro"/>
</dbReference>
<dbReference type="STRING" id="1125712.HMPREF1316_0084"/>
<evidence type="ECO:0000256" key="2">
    <source>
        <dbReference type="ARBA" id="ARBA00022801"/>
    </source>
</evidence>
<evidence type="ECO:0000256" key="1">
    <source>
        <dbReference type="ARBA" id="ARBA00022723"/>
    </source>
</evidence>
<evidence type="ECO:0000313" key="7">
    <source>
        <dbReference type="Proteomes" id="UP000016638"/>
    </source>
</evidence>
<dbReference type="InterPro" id="IPR050248">
    <property type="entry name" value="Polysacc_deacetylase_ArnD"/>
</dbReference>
<keyword evidence="4" id="KW-0472">Membrane</keyword>
<reference evidence="6 7" key="1">
    <citation type="submission" date="2013-08" db="EMBL/GenBank/DDBJ databases">
        <authorList>
            <person name="Durkin A.S."/>
            <person name="Haft D.R."/>
            <person name="McCorrison J."/>
            <person name="Torralba M."/>
            <person name="Gillis M."/>
            <person name="Haft D.H."/>
            <person name="Methe B."/>
            <person name="Sutton G."/>
            <person name="Nelson K.E."/>
        </authorList>
    </citation>
    <scope>NUCLEOTIDE SEQUENCE [LARGE SCALE GENOMIC DNA]</scope>
    <source>
        <strain evidence="6 7">F0195</strain>
    </source>
</reference>
<dbReference type="SUPFAM" id="SSF88713">
    <property type="entry name" value="Glycoside hydrolase/deacetylase"/>
    <property type="match status" value="1"/>
</dbReference>
<sequence>MAAKGNHDVPVEETPSPDDREGASGDEELGAVPAVDDIDADEGEPDDIDDEPDAIDDEFADISTVAHDAVQPVYVPKRRAHARDRRSWPAKDTDPVGYIPSRRHYGSHASPETIAKAERESSRKSNRMPIIVVFIVLALMAGGGAFLWLTRPVSVTVNGDVYQESPSSTIADLVRRHQIKVTAGNYLDVTGEVMREGAGTPYTATVNGTELSQDQDSSYQVHAGDNVEISDGADVTEPYASTTQTIQPKLNMKGGAGSVAYVSQWGQVGTVETRTGSESGKTADVTTQDVKDCIVTLHNCSPTDGQKLVALTFDDGPSEYTQRYIDILNRYGIKATFFNLGQNIREHPELAKVIVDSGNQLACHSDTHPQLSKLDAASLQQELTKSFGAIKDATGVETTMLRPPYGDFLESTWLKTNGLISYSITWTQDSKDWEHPGVNAIVSNALAGVTSGSIILMHDGGGNRDQDLEALPKIIEQLQQQGYKLVTIDELLASDSSIPTEVASGDAKMPDDAVWPTEIGDNT</sequence>
<organism evidence="6 7">
    <name type="scientific">Olsenella profusa F0195</name>
    <dbReference type="NCBI Taxonomy" id="1125712"/>
    <lineage>
        <taxon>Bacteria</taxon>
        <taxon>Bacillati</taxon>
        <taxon>Actinomycetota</taxon>
        <taxon>Coriobacteriia</taxon>
        <taxon>Coriobacteriales</taxon>
        <taxon>Atopobiaceae</taxon>
        <taxon>Olsenella</taxon>
    </lineage>
</organism>
<evidence type="ECO:0000256" key="3">
    <source>
        <dbReference type="SAM" id="MobiDB-lite"/>
    </source>
</evidence>
<dbReference type="Gene3D" id="3.20.20.370">
    <property type="entry name" value="Glycoside hydrolase/deacetylase"/>
    <property type="match status" value="1"/>
</dbReference>
<feature type="compositionally biased region" description="Basic and acidic residues" evidence="3">
    <location>
        <begin position="1"/>
        <end position="10"/>
    </location>
</feature>